<dbReference type="Gene3D" id="3.50.30.60">
    <property type="entry name" value="LD-carboxypeptidase A C-terminal domain-like"/>
    <property type="match status" value="1"/>
</dbReference>
<keyword evidence="5" id="KW-0720">Serine protease</keyword>
<dbReference type="Pfam" id="PF17676">
    <property type="entry name" value="Peptidase_S66C"/>
    <property type="match status" value="1"/>
</dbReference>
<keyword evidence="3" id="KW-0645">Protease</keyword>
<evidence type="ECO:0000256" key="6">
    <source>
        <dbReference type="PIRSR" id="PIRSR028757-1"/>
    </source>
</evidence>
<dbReference type="SUPFAM" id="SSF141986">
    <property type="entry name" value="LD-carboxypeptidase A C-terminal domain-like"/>
    <property type="match status" value="1"/>
</dbReference>
<protein>
    <submittedName>
        <fullName evidence="9">Muramoyltetrapeptide carboxypeptidase</fullName>
    </submittedName>
</protein>
<feature type="active site" description="Charge relay system" evidence="6">
    <location>
        <position position="248"/>
    </location>
</feature>
<dbReference type="Gene3D" id="3.40.50.10740">
    <property type="entry name" value="Class I glutamine amidotransferase-like"/>
    <property type="match status" value="1"/>
</dbReference>
<proteinExistence type="inferred from homology"/>
<dbReference type="RefSeq" id="WP_073119337.1">
    <property type="nucleotide sequence ID" value="NZ_FRAA01000001.1"/>
</dbReference>
<evidence type="ECO:0000256" key="1">
    <source>
        <dbReference type="ARBA" id="ARBA00010233"/>
    </source>
</evidence>
<evidence type="ECO:0000259" key="8">
    <source>
        <dbReference type="Pfam" id="PF17676"/>
    </source>
</evidence>
<dbReference type="SUPFAM" id="SSF52317">
    <property type="entry name" value="Class I glutamine amidotransferase-like"/>
    <property type="match status" value="1"/>
</dbReference>
<dbReference type="InterPro" id="IPR040449">
    <property type="entry name" value="Peptidase_S66_N"/>
</dbReference>
<keyword evidence="10" id="KW-1185">Reference proteome</keyword>
<dbReference type="GO" id="GO:0004180">
    <property type="term" value="F:carboxypeptidase activity"/>
    <property type="evidence" value="ECO:0007669"/>
    <property type="project" value="UniProtKB-KW"/>
</dbReference>
<dbReference type="GO" id="GO:0006508">
    <property type="term" value="P:proteolysis"/>
    <property type="evidence" value="ECO:0007669"/>
    <property type="project" value="UniProtKB-KW"/>
</dbReference>
<dbReference type="Pfam" id="PF02016">
    <property type="entry name" value="Peptidase_S66"/>
    <property type="match status" value="1"/>
</dbReference>
<organism evidence="9 10">
    <name type="scientific">Reichenbachiella agariperforans</name>
    <dbReference type="NCBI Taxonomy" id="156994"/>
    <lineage>
        <taxon>Bacteria</taxon>
        <taxon>Pseudomonadati</taxon>
        <taxon>Bacteroidota</taxon>
        <taxon>Cytophagia</taxon>
        <taxon>Cytophagales</taxon>
        <taxon>Reichenbachiellaceae</taxon>
        <taxon>Reichenbachiella</taxon>
    </lineage>
</organism>
<dbReference type="InterPro" id="IPR029062">
    <property type="entry name" value="Class_I_gatase-like"/>
</dbReference>
<keyword evidence="4" id="KW-0378">Hydrolase</keyword>
<feature type="domain" description="LD-carboxypeptidase N-terminal" evidence="7">
    <location>
        <begin position="49"/>
        <end position="165"/>
    </location>
</feature>
<dbReference type="CDD" id="cd07025">
    <property type="entry name" value="Peptidase_S66"/>
    <property type="match status" value="1"/>
</dbReference>
<reference evidence="10" key="1">
    <citation type="submission" date="2016-11" db="EMBL/GenBank/DDBJ databases">
        <authorList>
            <person name="Varghese N."/>
            <person name="Submissions S."/>
        </authorList>
    </citation>
    <scope>NUCLEOTIDE SEQUENCE [LARGE SCALE GENOMIC DNA]</scope>
    <source>
        <strain evidence="10">DSM 26134</strain>
    </source>
</reference>
<dbReference type="InterPro" id="IPR027478">
    <property type="entry name" value="LdcA_N"/>
</dbReference>
<comment type="similarity">
    <text evidence="1">Belongs to the peptidase S66 family.</text>
</comment>
<evidence type="ECO:0000256" key="4">
    <source>
        <dbReference type="ARBA" id="ARBA00022801"/>
    </source>
</evidence>
<dbReference type="InterPro" id="IPR027461">
    <property type="entry name" value="Carboxypeptidase_A_C_sf"/>
</dbReference>
<dbReference type="GO" id="GO:0008236">
    <property type="term" value="F:serine-type peptidase activity"/>
    <property type="evidence" value="ECO:0007669"/>
    <property type="project" value="UniProtKB-KW"/>
</dbReference>
<dbReference type="InterPro" id="IPR040921">
    <property type="entry name" value="Peptidase_S66C"/>
</dbReference>
<evidence type="ECO:0000256" key="3">
    <source>
        <dbReference type="ARBA" id="ARBA00022670"/>
    </source>
</evidence>
<dbReference type="PIRSF" id="PIRSF028757">
    <property type="entry name" value="LD-carboxypeptidase"/>
    <property type="match status" value="1"/>
</dbReference>
<dbReference type="EMBL" id="FRAA01000001">
    <property type="protein sequence ID" value="SHJ60406.1"/>
    <property type="molecule type" value="Genomic_DNA"/>
</dbReference>
<evidence type="ECO:0000256" key="2">
    <source>
        <dbReference type="ARBA" id="ARBA00022645"/>
    </source>
</evidence>
<keyword evidence="2 9" id="KW-0121">Carboxypeptidase</keyword>
<feature type="domain" description="LD-carboxypeptidase C-terminal" evidence="8">
    <location>
        <begin position="217"/>
        <end position="337"/>
    </location>
</feature>
<accession>A0A1M6KNE3</accession>
<feature type="active site" description="Charge relay system" evidence="6">
    <location>
        <position position="322"/>
    </location>
</feature>
<dbReference type="Proteomes" id="UP000184474">
    <property type="component" value="Unassembled WGS sequence"/>
</dbReference>
<evidence type="ECO:0000313" key="9">
    <source>
        <dbReference type="EMBL" id="SHJ60406.1"/>
    </source>
</evidence>
<dbReference type="AlphaFoldDB" id="A0A1M6KNE3"/>
<dbReference type="PANTHER" id="PTHR30237">
    <property type="entry name" value="MURAMOYLTETRAPEPTIDE CARBOXYPEPTIDASE"/>
    <property type="match status" value="1"/>
</dbReference>
<evidence type="ECO:0000313" key="10">
    <source>
        <dbReference type="Proteomes" id="UP000184474"/>
    </source>
</evidence>
<sequence>MKRRNFIQKSSLTVAMGALGIQQAFSSNHRTIASPEVIKPKALKLGDTIGLITPASAVSRSAFEKTLENIDRLGFKAVYSDNIRVKRGFLAGTDEQRLADIHAMFANDQVDGIVCARGGYGTGRLLSEIDYSIIKANPKVLIGYSDITALLYGIYQQTGLVCFHGPVGASNFTDFTTDGFNEVLMNKTKGTVIARPKTWEEKGATYDTYTITPGSARGKLIGGNLSLVVSLIGTPHDIDFTDKIVFIEEIGESSYRVDRMLTQLLQSGKLEKARGIALGIFNDCDYEEEDQSYPSSISLREVLEDRLEDLGIPVMYGLPFGHIADNATLPFGIEAELDASNHTLTLLESGVS</sequence>
<dbReference type="InterPro" id="IPR003507">
    <property type="entry name" value="S66_fam"/>
</dbReference>
<dbReference type="PANTHER" id="PTHR30237:SF2">
    <property type="entry name" value="MUREIN TETRAPEPTIDE CARBOXYPEPTIDASE"/>
    <property type="match status" value="1"/>
</dbReference>
<evidence type="ECO:0000256" key="5">
    <source>
        <dbReference type="ARBA" id="ARBA00022825"/>
    </source>
</evidence>
<gene>
    <name evidence="9" type="ORF">SAMN04488028_101643</name>
</gene>
<name>A0A1M6KNE3_REIAG</name>
<feature type="active site" description="Nucleophile" evidence="6">
    <location>
        <position position="145"/>
    </location>
</feature>
<dbReference type="STRING" id="156994.SAMN04488028_101643"/>
<evidence type="ECO:0000259" key="7">
    <source>
        <dbReference type="Pfam" id="PF02016"/>
    </source>
</evidence>